<evidence type="ECO:0000313" key="12">
    <source>
        <dbReference type="RefSeq" id="XP_060052918.1"/>
    </source>
</evidence>
<protein>
    <submittedName>
        <fullName evidence="12">Butyrophilin subfamily 1 member A1-like</fullName>
    </submittedName>
</protein>
<evidence type="ECO:0000256" key="8">
    <source>
        <dbReference type="SAM" id="Phobius"/>
    </source>
</evidence>
<keyword evidence="5 8" id="KW-1133">Transmembrane helix</keyword>
<evidence type="ECO:0000256" key="5">
    <source>
        <dbReference type="ARBA" id="ARBA00022989"/>
    </source>
</evidence>
<evidence type="ECO:0000313" key="11">
    <source>
        <dbReference type="Proteomes" id="UP001652624"/>
    </source>
</evidence>
<accession>A0ABM3XVS7</accession>
<evidence type="ECO:0000256" key="3">
    <source>
        <dbReference type="ARBA" id="ARBA00022692"/>
    </source>
</evidence>
<dbReference type="SUPFAM" id="SSF48726">
    <property type="entry name" value="Immunoglobulin"/>
    <property type="match status" value="2"/>
</dbReference>
<keyword evidence="11" id="KW-1185">Reference proteome</keyword>
<gene>
    <name evidence="12" type="primary">LOC103119635</name>
</gene>
<dbReference type="InterPro" id="IPR013320">
    <property type="entry name" value="ConA-like_dom_sf"/>
</dbReference>
<dbReference type="InterPro" id="IPR013783">
    <property type="entry name" value="Ig-like_fold"/>
</dbReference>
<dbReference type="InterPro" id="IPR050504">
    <property type="entry name" value="IgSF_BTN/MOG"/>
</dbReference>
<name>A0ABM3XVS7_ERIEU</name>
<dbReference type="PROSITE" id="PS50188">
    <property type="entry name" value="B302_SPRY"/>
    <property type="match status" value="1"/>
</dbReference>
<dbReference type="InterPro" id="IPR013106">
    <property type="entry name" value="Ig_V-set"/>
</dbReference>
<dbReference type="InterPro" id="IPR001870">
    <property type="entry name" value="B30.2/SPRY"/>
</dbReference>
<evidence type="ECO:0000256" key="7">
    <source>
        <dbReference type="ARBA" id="ARBA00023319"/>
    </source>
</evidence>
<dbReference type="Gene3D" id="2.60.120.920">
    <property type="match status" value="1"/>
</dbReference>
<evidence type="ECO:0000259" key="9">
    <source>
        <dbReference type="PROSITE" id="PS50188"/>
    </source>
</evidence>
<feature type="domain" description="Ig-like" evidence="10">
    <location>
        <begin position="136"/>
        <end position="223"/>
    </location>
</feature>
<dbReference type="InterPro" id="IPR003599">
    <property type="entry name" value="Ig_sub"/>
</dbReference>
<dbReference type="InterPro" id="IPR006574">
    <property type="entry name" value="PRY"/>
</dbReference>
<dbReference type="Proteomes" id="UP001652624">
    <property type="component" value="Chromosome 9"/>
</dbReference>
<dbReference type="CDD" id="cd13733">
    <property type="entry name" value="SPRY_PRY_C-I_1"/>
    <property type="match status" value="1"/>
</dbReference>
<dbReference type="Gene3D" id="2.60.40.10">
    <property type="entry name" value="Immunoglobulins"/>
    <property type="match status" value="2"/>
</dbReference>
<dbReference type="InterPro" id="IPR007110">
    <property type="entry name" value="Ig-like_dom"/>
</dbReference>
<dbReference type="PROSITE" id="PS50835">
    <property type="entry name" value="IG_LIKE"/>
    <property type="match status" value="2"/>
</dbReference>
<dbReference type="Pfam" id="PF00622">
    <property type="entry name" value="SPRY"/>
    <property type="match status" value="1"/>
</dbReference>
<sequence>MEMKIEEDRQKGAWGEFSVLGPGAPVIAPVGKEAVLPCHLSPETNAEGMDVTWYRVRPPALVHHYASYRDHLKDQSPEYRGRTEFLKQKITTGQVALSIHPILPSDDGEYRCNFGSSTFENEAQFNLLVTASGTVPQIHIEPGGTGEMKLTCTSRGWYPEPEVQWRDLQGQRLTLASETKTAAENGLLHVQTSVTVDTRSRDVSCAIRNPVLSEEKKAHVSVSDTVFPRLWPWIVGFAVPLCLLAIVTAFGVIFVQTRRKLATLTGQLARRKALGKEGLDNLRRYAEDIILDEKTAHPHLEITENRKYVRATVEKRDVPDNPQRFDTHMAVLGENSFSAGDHYWEVDVAWKDRWEIGLCVDSVTRKGDISVCPKNGFWVLSLENNEYKALSTPTSILSVPELPLAVGIFLQYEKGLISFYNLTSCSFLYTFKTTFNKPLKPYFYPGRVTSGNMGGLHVPKCP</sequence>
<comment type="subcellular location">
    <subcellularLocation>
        <location evidence="1">Membrane</location>
        <topology evidence="1">Single-pass type I membrane protein</topology>
    </subcellularLocation>
</comment>
<dbReference type="InterPro" id="IPR053896">
    <property type="entry name" value="BTN3A2-like_Ig-C"/>
</dbReference>
<comment type="similarity">
    <text evidence="2">Belongs to the immunoglobulin superfamily. BTN/MOG family.</text>
</comment>
<dbReference type="InterPro" id="IPR003877">
    <property type="entry name" value="SPRY_dom"/>
</dbReference>
<dbReference type="InterPro" id="IPR036179">
    <property type="entry name" value="Ig-like_dom_sf"/>
</dbReference>
<dbReference type="InterPro" id="IPR003879">
    <property type="entry name" value="Butyrophylin_SPRY"/>
</dbReference>
<dbReference type="SMART" id="SM00409">
    <property type="entry name" value="IG"/>
    <property type="match status" value="1"/>
</dbReference>
<keyword evidence="6 8" id="KW-0472">Membrane</keyword>
<dbReference type="PANTHER" id="PTHR24100:SF149">
    <property type="entry name" value="BG-LIKE ANTIGEN 1-RELATED"/>
    <property type="match status" value="1"/>
</dbReference>
<keyword evidence="3 8" id="KW-0812">Transmembrane</keyword>
<feature type="domain" description="B30.2/SPRY" evidence="9">
    <location>
        <begin position="269"/>
        <end position="462"/>
    </location>
</feature>
<feature type="domain" description="Ig-like" evidence="10">
    <location>
        <begin position="31"/>
        <end position="126"/>
    </location>
</feature>
<keyword evidence="7" id="KW-0393">Immunoglobulin domain</keyword>
<feature type="transmembrane region" description="Helical" evidence="8">
    <location>
        <begin position="230"/>
        <end position="255"/>
    </location>
</feature>
<dbReference type="Pfam" id="PF07686">
    <property type="entry name" value="V-set"/>
    <property type="match status" value="1"/>
</dbReference>
<dbReference type="Pfam" id="PF13765">
    <property type="entry name" value="PRY"/>
    <property type="match status" value="1"/>
</dbReference>
<evidence type="ECO:0000256" key="1">
    <source>
        <dbReference type="ARBA" id="ARBA00004479"/>
    </source>
</evidence>
<dbReference type="PRINTS" id="PR01407">
    <property type="entry name" value="BUTYPHLNCDUF"/>
</dbReference>
<organism evidence="11 12">
    <name type="scientific">Erinaceus europaeus</name>
    <name type="common">Western European hedgehog</name>
    <dbReference type="NCBI Taxonomy" id="9365"/>
    <lineage>
        <taxon>Eukaryota</taxon>
        <taxon>Metazoa</taxon>
        <taxon>Chordata</taxon>
        <taxon>Craniata</taxon>
        <taxon>Vertebrata</taxon>
        <taxon>Euteleostomi</taxon>
        <taxon>Mammalia</taxon>
        <taxon>Eutheria</taxon>
        <taxon>Laurasiatheria</taxon>
        <taxon>Eulipotyphla</taxon>
        <taxon>Erinaceidae</taxon>
        <taxon>Erinaceinae</taxon>
        <taxon>Erinaceus</taxon>
    </lineage>
</organism>
<dbReference type="PANTHER" id="PTHR24100">
    <property type="entry name" value="BUTYROPHILIN"/>
    <property type="match status" value="1"/>
</dbReference>
<evidence type="ECO:0000259" key="10">
    <source>
        <dbReference type="PROSITE" id="PS50835"/>
    </source>
</evidence>
<proteinExistence type="inferred from homology"/>
<evidence type="ECO:0000256" key="4">
    <source>
        <dbReference type="ARBA" id="ARBA00022729"/>
    </source>
</evidence>
<reference evidence="12" key="1">
    <citation type="submission" date="2025-08" db="UniProtKB">
        <authorList>
            <consortium name="RefSeq"/>
        </authorList>
    </citation>
    <scope>IDENTIFICATION</scope>
</reference>
<dbReference type="InterPro" id="IPR043136">
    <property type="entry name" value="B30.2/SPRY_sf"/>
</dbReference>
<dbReference type="SMART" id="SM00449">
    <property type="entry name" value="SPRY"/>
    <property type="match status" value="1"/>
</dbReference>
<keyword evidence="4" id="KW-0732">Signal</keyword>
<dbReference type="SMART" id="SM00406">
    <property type="entry name" value="IGv"/>
    <property type="match status" value="1"/>
</dbReference>
<dbReference type="SUPFAM" id="SSF49899">
    <property type="entry name" value="Concanavalin A-like lectins/glucanases"/>
    <property type="match status" value="1"/>
</dbReference>
<evidence type="ECO:0000256" key="6">
    <source>
        <dbReference type="ARBA" id="ARBA00023136"/>
    </source>
</evidence>
<dbReference type="GeneID" id="103119635"/>
<dbReference type="SMART" id="SM00589">
    <property type="entry name" value="PRY"/>
    <property type="match status" value="1"/>
</dbReference>
<evidence type="ECO:0000256" key="2">
    <source>
        <dbReference type="ARBA" id="ARBA00007591"/>
    </source>
</evidence>
<dbReference type="Pfam" id="PF22705">
    <property type="entry name" value="C2-set_3"/>
    <property type="match status" value="1"/>
</dbReference>
<dbReference type="RefSeq" id="XP_060052918.1">
    <property type="nucleotide sequence ID" value="XM_060196935.1"/>
</dbReference>